<proteinExistence type="predicted"/>
<dbReference type="Pfam" id="PF21068">
    <property type="entry name" value="ATPgraspMvdD"/>
    <property type="match status" value="1"/>
</dbReference>
<protein>
    <submittedName>
        <fullName evidence="2">Glutathione synthetase ATP-binding domain-like superfamily protein</fullName>
    </submittedName>
</protein>
<dbReference type="GO" id="GO:0009432">
    <property type="term" value="P:SOS response"/>
    <property type="evidence" value="ECO:0000318"/>
    <property type="project" value="GO_Central"/>
</dbReference>
<keyword evidence="3" id="KW-1185">Reference proteome</keyword>
<evidence type="ECO:0000313" key="3">
    <source>
        <dbReference type="Proteomes" id="UP000008186"/>
    </source>
</evidence>
<dbReference type="eggNOG" id="COG0189">
    <property type="taxonomic scope" value="Bacteria"/>
</dbReference>
<dbReference type="SUPFAM" id="SSF56059">
    <property type="entry name" value="Glutathione synthetase ATP-binding domain-like"/>
    <property type="match status" value="1"/>
</dbReference>
<reference evidence="2 3" key="1">
    <citation type="journal article" date="2002" name="Nat. Biotechnol.">
        <title>Genome sequence of the dissimilatory metal ion-reducing bacterium Shewanella oneidensis.</title>
        <authorList>
            <person name="Heidelberg J.F."/>
            <person name="Paulsen I.T."/>
            <person name="Nelson K.E."/>
            <person name="Gaidos E.J."/>
            <person name="Nelson W.C."/>
            <person name="Read T.D."/>
            <person name="Eisen J.A."/>
            <person name="Seshadri R."/>
            <person name="Ward N."/>
            <person name="Methe B."/>
            <person name="Clayton R.A."/>
            <person name="Meyer T."/>
            <person name="Tsapin A."/>
            <person name="Scott J."/>
            <person name="Beanan M."/>
            <person name="Brinkac L."/>
            <person name="Daugherty S."/>
            <person name="DeBoy R.T."/>
            <person name="Dodson R.J."/>
            <person name="Durkin A.S."/>
            <person name="Haft D.H."/>
            <person name="Kolonay J.F."/>
            <person name="Madupu R."/>
            <person name="Peterson J.D."/>
            <person name="Umayam L.A."/>
            <person name="White O."/>
            <person name="Wolf A.M."/>
            <person name="Vamathevan J."/>
            <person name="Weidman J."/>
            <person name="Impraim M."/>
            <person name="Lee K."/>
            <person name="Berry K."/>
            <person name="Lee C."/>
            <person name="Mueller J."/>
            <person name="Khouri H."/>
            <person name="Gill J."/>
            <person name="Utterback T.R."/>
            <person name="McDonald L.A."/>
            <person name="Feldblyum T.V."/>
            <person name="Smith H.O."/>
            <person name="Venter J.C."/>
            <person name="Nealson K.H."/>
            <person name="Fraser C.M."/>
        </authorList>
    </citation>
    <scope>NUCLEOTIDE SEQUENCE [LARGE SCALE GENOMIC DNA]</scope>
    <source>
        <strain evidence="3">ATCC 700550 / JCM 31522 / CIP 106686 / LMG 19005 / NCIMB 14063 / MR-1</strain>
    </source>
</reference>
<organism evidence="2 3">
    <name type="scientific">Shewanella oneidensis (strain ATCC 700550 / JCM 31522 / CIP 106686 / LMG 19005 / NCIMB 14063 / MR-1)</name>
    <dbReference type="NCBI Taxonomy" id="211586"/>
    <lineage>
        <taxon>Bacteria</taxon>
        <taxon>Pseudomonadati</taxon>
        <taxon>Pseudomonadota</taxon>
        <taxon>Gammaproteobacteria</taxon>
        <taxon>Alteromonadales</taxon>
        <taxon>Shewanellaceae</taxon>
        <taxon>Shewanella</taxon>
    </lineage>
</organism>
<dbReference type="GO" id="GO:0005524">
    <property type="term" value="F:ATP binding"/>
    <property type="evidence" value="ECO:0007669"/>
    <property type="project" value="UniProtKB-KW"/>
</dbReference>
<dbReference type="KEGG" id="son:SO_0496"/>
<dbReference type="HOGENOM" id="CLU_055286_0_1_6"/>
<dbReference type="Proteomes" id="UP000008186">
    <property type="component" value="Chromosome"/>
</dbReference>
<reference evidence="2 3" key="2">
    <citation type="journal article" date="2005" name="Proteomics">
        <title>Global detection and characterization of hypothetical proteins in Shewanella oneidensis MR-1 using LC-MS based proteomics.</title>
        <authorList>
            <person name="Elias D.A."/>
            <person name="Monroe M.E."/>
            <person name="Marshall M.J."/>
            <person name="Romine M.F."/>
            <person name="Belieav A.S."/>
            <person name="Fredrickson J.K."/>
            <person name="Anderson G.A."/>
            <person name="Smith R.D."/>
            <person name="Lipton M.S."/>
        </authorList>
    </citation>
    <scope>NUCLEOTIDE SEQUENCE [LARGE SCALE GENOMIC DNA]</scope>
    <source>
        <strain evidence="3">ATCC 700550 / JCM 31522 / CIP 106686 / LMG 19005 / NCIMB 14063 / MR-1</strain>
    </source>
</reference>
<gene>
    <name evidence="2" type="ordered locus">SO_0496</name>
</gene>
<feature type="domain" description="MvdD-like pre-ATP grasp" evidence="1">
    <location>
        <begin position="4"/>
        <end position="105"/>
    </location>
</feature>
<dbReference type="OrthoDB" id="583309at2"/>
<dbReference type="EMBL" id="AE014299">
    <property type="protein sequence ID" value="AAN53577.1"/>
    <property type="molecule type" value="Genomic_DNA"/>
</dbReference>
<dbReference type="GO" id="GO:0018169">
    <property type="term" value="F:ribosomal S6-glutamic acid ligase activity"/>
    <property type="evidence" value="ECO:0000318"/>
    <property type="project" value="GO_Central"/>
</dbReference>
<name>Q8EJH1_SHEON</name>
<dbReference type="Gene3D" id="3.30.470.20">
    <property type="entry name" value="ATP-grasp fold, B domain"/>
    <property type="match status" value="1"/>
</dbReference>
<evidence type="ECO:0000259" key="1">
    <source>
        <dbReference type="Pfam" id="PF21068"/>
    </source>
</evidence>
<dbReference type="DNASU" id="1168368"/>
<dbReference type="AlphaFoldDB" id="Q8EJH1"/>
<reference evidence="2 3" key="3">
    <citation type="journal article" date="2008" name="Appl. Environ. Microbiol.">
        <title>Identification of mobile elements and pseudogenes in the Shewanella oneidensis MR-1 genome.</title>
        <authorList>
            <person name="Romine M.F."/>
            <person name="Carlson T.S."/>
            <person name="Norbeck A.D."/>
            <person name="McCue L.A."/>
            <person name="Lipton M.S."/>
        </authorList>
    </citation>
    <scope>NUCLEOTIDE SEQUENCE [LARGE SCALE GENOMIC DNA]</scope>
    <source>
        <strain evidence="3">ATCC 700550 / JCM 31522 / CIP 106686 / LMG 19005 / NCIMB 14063 / MR-1</strain>
    </source>
</reference>
<dbReference type="BioCyc" id="SONE211586:G1GMP-472-MONOMER"/>
<dbReference type="PhylomeDB" id="Q8EJH1"/>
<reference evidence="2 3" key="4">
    <citation type="journal article" date="2011" name="BMC Genomics">
        <title>Genome-wide protein localization prediction strategies for gram negative bacteria.</title>
        <authorList>
            <person name="Romine M.F."/>
        </authorList>
    </citation>
    <scope>NUCLEOTIDE SEQUENCE [LARGE SCALE GENOMIC DNA]</scope>
    <source>
        <strain evidence="3">ATCC 700550 / JCM 31522 / CIP 106686 / LMG 19005 / NCIMB 14063 / MR-1</strain>
    </source>
</reference>
<accession>Q8EJH1</accession>
<dbReference type="RefSeq" id="WP_011070843.1">
    <property type="nucleotide sequence ID" value="NC_004347.2"/>
</dbReference>
<dbReference type="GO" id="GO:0005737">
    <property type="term" value="C:cytoplasm"/>
    <property type="evidence" value="ECO:0000318"/>
    <property type="project" value="GO_Central"/>
</dbReference>
<sequence length="307" mass="35561">MQTLLITSSFDKTCDYIQVKFPELNYFRLNVDKFSSYKLEIIADGFRIECGEHRLFSSECSSIYFRKPVFENLDGNIDVQYHNFVHKESYSLIEGLIESFSGRCLSKPSVMRRANNKVFQIMLAKSVGFLMPQLSITNDEIVLKKWAKDDAIVKPLAIGTVEYKTKKEFVQTNRLSSEKDTSALKYAPVYLQKFVDKDYEVRVTAINGQFFPARIDASNPVDWRKPNTETLFTKCVLPENIEQQCRTYMYKSSMDFGCFDFLVKDNVWYFLEMNANGQWGWLDNLFEGKISDAIATYLKSGLKNAHC</sequence>
<dbReference type="STRING" id="211586.SO_0496"/>
<dbReference type="InterPro" id="IPR048936">
    <property type="entry name" value="MvdD-like_ATPgrasp"/>
</dbReference>
<evidence type="ECO:0000313" key="2">
    <source>
        <dbReference type="EMBL" id="AAN53577.1"/>
    </source>
</evidence>
<dbReference type="PANTHER" id="PTHR21621:SF7">
    <property type="entry name" value="RIBOSOMAL PROTEIN BS6--L-GLUTAMATE LIGASE"/>
    <property type="match status" value="1"/>
</dbReference>
<dbReference type="PANTHER" id="PTHR21621">
    <property type="entry name" value="RIBOSOMAL PROTEIN S6 MODIFICATION PROTEIN"/>
    <property type="match status" value="1"/>
</dbReference>
<dbReference type="PaxDb" id="211586-SO_0496"/>
<dbReference type="PATRIC" id="fig|211586.12.peg.480"/>